<keyword evidence="5" id="KW-1185">Reference proteome</keyword>
<dbReference type="InterPro" id="IPR007137">
    <property type="entry name" value="DUF348"/>
</dbReference>
<dbReference type="InterPro" id="IPR011098">
    <property type="entry name" value="G5_dom"/>
</dbReference>
<keyword evidence="1" id="KW-0732">Signal</keyword>
<sequence>MRRIISKPTTIWGASIAIAILLFISLFVVLYSRANAQTGTGGHLITIFDRNQQKVVLSDAATIGEALKNAGITLDSHDTVEPAATQKIVATEYQVNIYRARPVTVVDGAIRQKIVTPYQTPEQIAKDAGITLYPEDKTKLSQSDNLMADGAGLQLTISRAIPFNFTLYGTTSVARTQAKTIGDMLQEKNIKIGPNDKVSVPLNTPVTANSTIQVWREGKQTVTVEESVAFDTKQIKDADQAYGYKAVQTPGVNGKKNVTYEVEIRDGKEVGRTAIASIVTAQPTQQVEIIGAKLPTPATPTENQALGYSMMLNAGFGEDQWACLYTLWMRESGWRTTAGNTSSGAYGIPQALPATKMATYGADYLTSAQTQITWGLNYIKGRYGTPCGAWSAWQIKKWY</sequence>
<proteinExistence type="predicted"/>
<dbReference type="PROSITE" id="PS51109">
    <property type="entry name" value="G5"/>
    <property type="match status" value="1"/>
</dbReference>
<dbReference type="Proteomes" id="UP000289257">
    <property type="component" value="Unassembled WGS sequence"/>
</dbReference>
<evidence type="ECO:0000256" key="1">
    <source>
        <dbReference type="ARBA" id="ARBA00022729"/>
    </source>
</evidence>
<comment type="caution">
    <text evidence="4">The sequence shown here is derived from an EMBL/GenBank/DDBJ whole genome shotgun (WGS) entry which is preliminary data.</text>
</comment>
<feature type="transmembrane region" description="Helical" evidence="2">
    <location>
        <begin position="12"/>
        <end position="31"/>
    </location>
</feature>
<dbReference type="AlphaFoldDB" id="A0A4Q0AGT0"/>
<name>A0A4Q0AGT0_9BACT</name>
<dbReference type="InterPro" id="IPR023346">
    <property type="entry name" value="Lysozyme-like_dom_sf"/>
</dbReference>
<evidence type="ECO:0000313" key="4">
    <source>
        <dbReference type="EMBL" id="RWZ78186.1"/>
    </source>
</evidence>
<keyword evidence="2" id="KW-0812">Transmembrane</keyword>
<reference evidence="4" key="1">
    <citation type="submission" date="2019-01" db="EMBL/GenBank/DDBJ databases">
        <title>Genomic signatures and co-occurrence patterns of the ultra-small Saccharimodia (Patescibacteria phylum) suggest a symbiotic lifestyle.</title>
        <authorList>
            <person name="Lemos L."/>
            <person name="Medeiros J."/>
            <person name="Andreote F."/>
            <person name="Fernandes G."/>
            <person name="Varani A."/>
            <person name="Oliveira G."/>
            <person name="Pylro V."/>
        </authorList>
    </citation>
    <scope>NUCLEOTIDE SEQUENCE [LARGE SCALE GENOMIC DNA]</scope>
    <source>
        <strain evidence="4">AMD02</strain>
    </source>
</reference>
<accession>A0A4Q0AGT0</accession>
<protein>
    <submittedName>
        <fullName evidence="4">DUF348 domain-containing protein</fullName>
    </submittedName>
</protein>
<dbReference type="Gene3D" id="1.10.530.10">
    <property type="match status" value="1"/>
</dbReference>
<feature type="domain" description="G5" evidence="3">
    <location>
        <begin position="214"/>
        <end position="294"/>
    </location>
</feature>
<gene>
    <name evidence="4" type="ORF">EOT05_00230</name>
</gene>
<dbReference type="SUPFAM" id="SSF53955">
    <property type="entry name" value="Lysozyme-like"/>
    <property type="match status" value="1"/>
</dbReference>
<evidence type="ECO:0000259" key="3">
    <source>
        <dbReference type="PROSITE" id="PS51109"/>
    </source>
</evidence>
<dbReference type="EMBL" id="SCKX01000001">
    <property type="protein sequence ID" value="RWZ78186.1"/>
    <property type="molecule type" value="Genomic_DNA"/>
</dbReference>
<dbReference type="Gene3D" id="2.20.230.10">
    <property type="entry name" value="Resuscitation-promoting factor rpfb"/>
    <property type="match status" value="1"/>
</dbReference>
<organism evidence="4 5">
    <name type="scientific">Candidatus Microsaccharimonas sossegonensis</name>
    <dbReference type="NCBI Taxonomy" id="2506948"/>
    <lineage>
        <taxon>Bacteria</taxon>
        <taxon>Candidatus Saccharimonadota</taxon>
        <taxon>Candidatus Saccharimonadia</taxon>
        <taxon>Candidatus Saccharimonadales</taxon>
        <taxon>Candidatus Saccharimonadaceae</taxon>
        <taxon>Candidatus Microsaccharimonas</taxon>
    </lineage>
</organism>
<evidence type="ECO:0000256" key="2">
    <source>
        <dbReference type="SAM" id="Phobius"/>
    </source>
</evidence>
<dbReference type="SMART" id="SM01208">
    <property type="entry name" value="G5"/>
    <property type="match status" value="1"/>
</dbReference>
<dbReference type="Pfam" id="PF07501">
    <property type="entry name" value="G5"/>
    <property type="match status" value="1"/>
</dbReference>
<dbReference type="Pfam" id="PF03990">
    <property type="entry name" value="DUF348"/>
    <property type="match status" value="2"/>
</dbReference>
<keyword evidence="2" id="KW-0472">Membrane</keyword>
<evidence type="ECO:0000313" key="5">
    <source>
        <dbReference type="Proteomes" id="UP000289257"/>
    </source>
</evidence>
<keyword evidence="2" id="KW-1133">Transmembrane helix</keyword>